<comment type="caution">
    <text evidence="1">The sequence shown here is derived from an EMBL/GenBank/DDBJ whole genome shotgun (WGS) entry which is preliminary data.</text>
</comment>
<dbReference type="RefSeq" id="WP_137311185.1">
    <property type="nucleotide sequence ID" value="NZ_SZNQ01000002.1"/>
</dbReference>
<evidence type="ECO:0000313" key="2">
    <source>
        <dbReference type="Proteomes" id="UP000305929"/>
    </source>
</evidence>
<sequence>MLKLSYCNEENNYAIPREKYILKTNSSSDLEIMTYLGNGEFKRDLFGYNVQGLPNYKIESDDSIERYIVPLDAIIETKSYKDLMEKGKSKYKKSYSFFMKAIRKEFNKLDKVFAEFIDEKDDVISDETELKTLLELQLELSKDNSRKEYITRMCNKLYS</sequence>
<accession>A0A4U5W597</accession>
<evidence type="ECO:0000313" key="1">
    <source>
        <dbReference type="EMBL" id="TKS96664.1"/>
    </source>
</evidence>
<dbReference type="EMBL" id="SZNQ01000002">
    <property type="protein sequence ID" value="TKS96664.1"/>
    <property type="molecule type" value="Genomic_DNA"/>
</dbReference>
<gene>
    <name evidence="1" type="ORF">E4U91_35385</name>
</gene>
<reference evidence="1 2" key="1">
    <citation type="submission" date="2019-04" db="EMBL/GenBank/DDBJ databases">
        <title>Streptomyces lasaliensis sp. nov., an Actinomycete isolated from soil which produces the polyether antibiotic lasalocid.</title>
        <authorList>
            <person name="Erwin G."/>
            <person name="Haber C."/>
        </authorList>
    </citation>
    <scope>NUCLEOTIDE SEQUENCE [LARGE SCALE GENOMIC DNA]</scope>
    <source>
        <strain evidence="1 2">X-537</strain>
    </source>
</reference>
<keyword evidence="2" id="KW-1185">Reference proteome</keyword>
<name>A0A4U5W597_STRLS</name>
<protein>
    <submittedName>
        <fullName evidence="1">Uncharacterized protein</fullName>
    </submittedName>
</protein>
<organism evidence="1 2">
    <name type="scientific">Streptomyces lasalocidi</name>
    <name type="common">Streptomyces lasaliensis</name>
    <dbReference type="NCBI Taxonomy" id="324833"/>
    <lineage>
        <taxon>Bacteria</taxon>
        <taxon>Bacillati</taxon>
        <taxon>Actinomycetota</taxon>
        <taxon>Actinomycetes</taxon>
        <taxon>Kitasatosporales</taxon>
        <taxon>Streptomycetaceae</taxon>
        <taxon>Streptomyces</taxon>
    </lineage>
</organism>
<proteinExistence type="predicted"/>
<dbReference type="Proteomes" id="UP000305929">
    <property type="component" value="Unassembled WGS sequence"/>
</dbReference>
<dbReference type="AlphaFoldDB" id="A0A4U5W597"/>